<dbReference type="InterPro" id="IPR017459">
    <property type="entry name" value="Glycosyl_Trfase_fam3_N_dom"/>
</dbReference>
<dbReference type="EMBL" id="HG937516">
    <property type="protein sequence ID" value="CDN40478.1"/>
    <property type="molecule type" value="Genomic_DNA"/>
</dbReference>
<gene>
    <name evidence="8" type="ORF">MAMA39_03580</name>
</gene>
<keyword evidence="3" id="KW-0328">Glycosyltransferase</keyword>
<evidence type="ECO:0000256" key="6">
    <source>
        <dbReference type="ARBA" id="ARBA00056338"/>
    </source>
</evidence>
<dbReference type="AlphaFoldDB" id="A0A292IIF1"/>
<dbReference type="SMART" id="SM00941">
    <property type="entry name" value="PYNP_C"/>
    <property type="match status" value="1"/>
</dbReference>
<evidence type="ECO:0000256" key="5">
    <source>
        <dbReference type="ARBA" id="ARBA00048550"/>
    </source>
</evidence>
<dbReference type="Pfam" id="PF07831">
    <property type="entry name" value="PYNP_C"/>
    <property type="match status" value="1"/>
</dbReference>
<dbReference type="InterPro" id="IPR000312">
    <property type="entry name" value="Glycosyl_Trfase_fam3"/>
</dbReference>
<evidence type="ECO:0000256" key="4">
    <source>
        <dbReference type="ARBA" id="ARBA00022679"/>
    </source>
</evidence>
<evidence type="ECO:0000256" key="2">
    <source>
        <dbReference type="ARBA" id="ARBA00011738"/>
    </source>
</evidence>
<dbReference type="SUPFAM" id="SSF52418">
    <property type="entry name" value="Nucleoside phosphorylase/phosphoribosyltransferase catalytic domain"/>
    <property type="match status" value="1"/>
</dbReference>
<dbReference type="PIRSF" id="PIRSF000478">
    <property type="entry name" value="TP_PyNP"/>
    <property type="match status" value="1"/>
</dbReference>
<dbReference type="Pfam" id="PF00591">
    <property type="entry name" value="Glycos_transf_3"/>
    <property type="match status" value="1"/>
</dbReference>
<dbReference type="Gene3D" id="1.20.970.10">
    <property type="entry name" value="Transferase, Pyrimidine Nucleoside Phosphorylase, Chain C"/>
    <property type="match status" value="1"/>
</dbReference>
<dbReference type="GO" id="GO:0004645">
    <property type="term" value="F:1,4-alpha-oligoglucan phosphorylase activity"/>
    <property type="evidence" value="ECO:0007669"/>
    <property type="project" value="InterPro"/>
</dbReference>
<name>A0A292IIF1_9MOLU</name>
<evidence type="ECO:0000313" key="8">
    <source>
        <dbReference type="EMBL" id="CDN40478.1"/>
    </source>
</evidence>
<dbReference type="PANTHER" id="PTHR10515">
    <property type="entry name" value="THYMIDINE PHOSPHORYLASE"/>
    <property type="match status" value="1"/>
</dbReference>
<dbReference type="RefSeq" id="WP_343251824.1">
    <property type="nucleotide sequence ID" value="NZ_HG937516.1"/>
</dbReference>
<keyword evidence="4" id="KW-0808">Transferase</keyword>
<comment type="catalytic activity">
    <reaction evidence="5">
        <text>thymidine + phosphate = 2-deoxy-alpha-D-ribose 1-phosphate + thymine</text>
        <dbReference type="Rhea" id="RHEA:16037"/>
        <dbReference type="ChEBI" id="CHEBI:17748"/>
        <dbReference type="ChEBI" id="CHEBI:17821"/>
        <dbReference type="ChEBI" id="CHEBI:43474"/>
        <dbReference type="ChEBI" id="CHEBI:57259"/>
        <dbReference type="EC" id="2.4.2.4"/>
    </reaction>
</comment>
<protein>
    <recommendedName>
        <fullName evidence="7">Pyrimidine nucleoside phosphorylase C-terminal domain-containing protein</fullName>
    </recommendedName>
</protein>
<dbReference type="Gene3D" id="3.90.1170.30">
    <property type="entry name" value="Pyrimidine nucleoside phosphorylase-like, C-terminal domain"/>
    <property type="match status" value="1"/>
</dbReference>
<dbReference type="InterPro" id="IPR000053">
    <property type="entry name" value="Thymidine/pyrmidine_PPase"/>
</dbReference>
<dbReference type="InterPro" id="IPR036566">
    <property type="entry name" value="PYNP-like_C_sf"/>
</dbReference>
<comment type="similarity">
    <text evidence="1">Belongs to the thymidine/pyrimidine-nucleoside phosphorylase family.</text>
</comment>
<dbReference type="NCBIfam" id="NF004490">
    <property type="entry name" value="PRK05820.1"/>
    <property type="match status" value="1"/>
</dbReference>
<dbReference type="SUPFAM" id="SSF47648">
    <property type="entry name" value="Nucleoside phosphorylase/phosphoribosyltransferase N-terminal domain"/>
    <property type="match status" value="1"/>
</dbReference>
<dbReference type="InterPro" id="IPR035902">
    <property type="entry name" value="Nuc_phospho_transferase"/>
</dbReference>
<comment type="subunit">
    <text evidence="2">Homodimer.</text>
</comment>
<dbReference type="Gene3D" id="3.40.1030.10">
    <property type="entry name" value="Nucleoside phosphorylase/phosphoribosyltransferase catalytic domain"/>
    <property type="match status" value="1"/>
</dbReference>
<dbReference type="PANTHER" id="PTHR10515:SF0">
    <property type="entry name" value="THYMIDINE PHOSPHORYLASE"/>
    <property type="match status" value="1"/>
</dbReference>
<dbReference type="GO" id="GO:0006206">
    <property type="term" value="P:pyrimidine nucleobase metabolic process"/>
    <property type="evidence" value="ECO:0007669"/>
    <property type="project" value="InterPro"/>
</dbReference>
<sequence>MNFIDLIERKKHKKPLNEKQIQFFINNVVNKTLPDYQVSAFLMALWFNGLSTNELYFLTKAMIASGETVSFHPKYQKPIVDKHSTGGIGDKVTIALAPILTCFNLGVAKLSGRGLGFTGGTIDKLEALSINTDITLENAKKILQDHDMFIMAQTDNLVPADRFLYALRDVSATTDSLPLIAASILSKKFALKTDYIFIDIKYGKGAFCKTSKIAQSLGEMMVSIAKKFHRNVKYELSDMNHVLGKTIGNAIEFKEAVDYLRNDLNLVGSDFQKLMEKIVANILLATKQVKNRNEAIEQLKKVLKSKEAFNKLCAWVNSQNGNAKTIINNNFFHPKHEVVIKAEKSGKVNYISPIALAEIGISLGTGRKVKTDVIDFQAGLYLHVKDNERVQKNHPVLTLYSSTPISSTIIKNASCLIKIN</sequence>
<dbReference type="InterPro" id="IPR013102">
    <property type="entry name" value="PYNP_C"/>
</dbReference>
<organism evidence="8 9">
    <name type="scientific">Mycoplasma amphoriforme A39</name>
    <dbReference type="NCBI Taxonomy" id="572419"/>
    <lineage>
        <taxon>Bacteria</taxon>
        <taxon>Bacillati</taxon>
        <taxon>Mycoplasmatota</taxon>
        <taxon>Mollicutes</taxon>
        <taxon>Mycoplasmataceae</taxon>
        <taxon>Mycoplasma</taxon>
    </lineage>
</organism>
<dbReference type="FunFam" id="3.40.1030.10:FF:000003">
    <property type="entry name" value="Pyrimidine-nucleoside phosphorylase"/>
    <property type="match status" value="1"/>
</dbReference>
<evidence type="ECO:0000256" key="1">
    <source>
        <dbReference type="ARBA" id="ARBA00006915"/>
    </source>
</evidence>
<proteinExistence type="inferred from homology"/>
<dbReference type="GO" id="GO:0009032">
    <property type="term" value="F:thymidine phosphorylase activity"/>
    <property type="evidence" value="ECO:0007669"/>
    <property type="project" value="UniProtKB-EC"/>
</dbReference>
<dbReference type="GO" id="GO:0005829">
    <property type="term" value="C:cytosol"/>
    <property type="evidence" value="ECO:0007669"/>
    <property type="project" value="TreeGrafter"/>
</dbReference>
<dbReference type="KEGG" id="mamp:MAMA39_03580"/>
<accession>A0A292IIF1</accession>
<evidence type="ECO:0000259" key="7">
    <source>
        <dbReference type="SMART" id="SM00941"/>
    </source>
</evidence>
<comment type="function">
    <text evidence="6">The enzymes which catalyze the reversible phosphorolysis of pyrimidine nucleosides are involved in the degradation of these compounds and in their utilization as carbon and energy sources, or in the rescue of pyrimidine bases for nucleotide synthesis.</text>
</comment>
<feature type="domain" description="Pyrimidine nucleoside phosphorylase C-terminal" evidence="7">
    <location>
        <begin position="347"/>
        <end position="420"/>
    </location>
</feature>
<dbReference type="InterPro" id="IPR036320">
    <property type="entry name" value="Glycosyl_Trfase_fam3_N_dom_sf"/>
</dbReference>
<dbReference type="NCBIfam" id="TIGR02644">
    <property type="entry name" value="Y_phosphoryl"/>
    <property type="match status" value="1"/>
</dbReference>
<dbReference type="PROSITE" id="PS00647">
    <property type="entry name" value="THYMID_PHOSPHORYLASE"/>
    <property type="match status" value="1"/>
</dbReference>
<dbReference type="InterPro" id="IPR018090">
    <property type="entry name" value="Pyrmidine_PPas_bac/euk"/>
</dbReference>
<reference evidence="8 9" key="1">
    <citation type="journal article" date="2015" name="Clin. Infect. Dis.">
        <title>Genomic Investigations unmask Mycoplasma amphoriforme, a new respiratory pathogen.</title>
        <authorList>
            <person name="Gillespie S.H."/>
            <person name="Ling C.L."/>
            <person name="Oravcova K."/>
            <person name="Pinheiro M."/>
            <person name="Wells L."/>
            <person name="Bryant J.M."/>
            <person name="McHugh T.D."/>
            <person name="Bebear C."/>
            <person name="Webster D."/>
            <person name="Harris S.R."/>
            <person name="Seth-Smith H.M."/>
            <person name="Thomson N.R."/>
        </authorList>
    </citation>
    <scope>NUCLEOTIDE SEQUENCE [LARGE SCALE GENOMIC DNA]</scope>
    <source>
        <strain evidence="8 9">A39</strain>
    </source>
</reference>
<dbReference type="Proteomes" id="UP000261764">
    <property type="component" value="Chromosome I"/>
</dbReference>
<dbReference type="InterPro" id="IPR017872">
    <property type="entry name" value="Pyrmidine_PPase_CS"/>
</dbReference>
<dbReference type="Pfam" id="PF02885">
    <property type="entry name" value="Glycos_trans_3N"/>
    <property type="match status" value="1"/>
</dbReference>
<evidence type="ECO:0000313" key="9">
    <source>
        <dbReference type="Proteomes" id="UP000261764"/>
    </source>
</evidence>
<dbReference type="SUPFAM" id="SSF54680">
    <property type="entry name" value="Pyrimidine nucleoside phosphorylase C-terminal domain"/>
    <property type="match status" value="1"/>
</dbReference>
<keyword evidence="9" id="KW-1185">Reference proteome</keyword>
<dbReference type="GO" id="GO:0006213">
    <property type="term" value="P:pyrimidine nucleoside metabolic process"/>
    <property type="evidence" value="ECO:0007669"/>
    <property type="project" value="InterPro"/>
</dbReference>
<evidence type="ECO:0000256" key="3">
    <source>
        <dbReference type="ARBA" id="ARBA00022676"/>
    </source>
</evidence>